<comment type="caution">
    <text evidence="1">The sequence shown here is derived from an EMBL/GenBank/DDBJ whole genome shotgun (WGS) entry which is preliminary data.</text>
</comment>
<dbReference type="InterPro" id="IPR007367">
    <property type="entry name" value="DUF433"/>
</dbReference>
<dbReference type="InterPro" id="IPR009057">
    <property type="entry name" value="Homeodomain-like_sf"/>
</dbReference>
<protein>
    <submittedName>
        <fullName evidence="1">DUF433 domain-containing protein</fullName>
    </submittedName>
</protein>
<evidence type="ECO:0000313" key="1">
    <source>
        <dbReference type="EMBL" id="NVL07964.1"/>
    </source>
</evidence>
<gene>
    <name evidence="1" type="ORF">HU230_19875</name>
</gene>
<dbReference type="EMBL" id="JABWSX010000001">
    <property type="protein sequence ID" value="NVL07964.1"/>
    <property type="molecule type" value="Genomic_DNA"/>
</dbReference>
<name>A0A974AD12_9BRAD</name>
<dbReference type="Pfam" id="PF04255">
    <property type="entry name" value="DUF433"/>
    <property type="match status" value="1"/>
</dbReference>
<accession>A0A974AD12</accession>
<dbReference type="SUPFAM" id="SSF46689">
    <property type="entry name" value="Homeodomain-like"/>
    <property type="match status" value="1"/>
</dbReference>
<reference evidence="1" key="1">
    <citation type="submission" date="2020-06" db="EMBL/GenBank/DDBJ databases">
        <title>Whole Genome Sequence of Bradyrhizobium sp. Strain 66S1MB.</title>
        <authorList>
            <person name="Bromfield E."/>
            <person name="Cloutier S."/>
        </authorList>
    </citation>
    <scope>NUCLEOTIDE SEQUENCE</scope>
    <source>
        <strain evidence="1">66S1MB</strain>
    </source>
</reference>
<dbReference type="AlphaFoldDB" id="A0A974AD12"/>
<dbReference type="RefSeq" id="WP_176531560.1">
    <property type="nucleotide sequence ID" value="NZ_CP088022.1"/>
</dbReference>
<organism evidence="1">
    <name type="scientific">Bradyrhizobium quebecense</name>
    <dbReference type="NCBI Taxonomy" id="2748629"/>
    <lineage>
        <taxon>Bacteria</taxon>
        <taxon>Pseudomonadati</taxon>
        <taxon>Pseudomonadota</taxon>
        <taxon>Alphaproteobacteria</taxon>
        <taxon>Hyphomicrobiales</taxon>
        <taxon>Nitrobacteraceae</taxon>
        <taxon>Bradyrhizobium</taxon>
    </lineage>
</organism>
<sequence>MTMHVNLDWRKAGDIGLYTVPMAARILHEEGGRIRSWINGVGNSDAPPIIHRQLPMIGGKTVLGFLDLIEARFIKHFKDLRLSSQTIRKIAERLRERHDTDHPFATNKAFRTDGKTILMEIAEEEEKKILNLLNDNFEMEAVVEPSLFDSILYADDLAYRWHPSPVQHPRVVLDPNFAFGRPVLEGIWIPTDTLMAAYSAEGESAAVAEDFEIAEEDVLEAVAYEGSLAASPPIENKTG</sequence>
<proteinExistence type="predicted"/>